<dbReference type="SUPFAM" id="SSF53067">
    <property type="entry name" value="Actin-like ATPase domain"/>
    <property type="match status" value="2"/>
</dbReference>
<gene>
    <name evidence="8" type="ORF">F1D05_31020</name>
</gene>
<dbReference type="PANTHER" id="PTHR45639">
    <property type="entry name" value="HSC70CB, ISOFORM G-RELATED"/>
    <property type="match status" value="1"/>
</dbReference>
<evidence type="ECO:0000256" key="7">
    <source>
        <dbReference type="SAM" id="Phobius"/>
    </source>
</evidence>
<dbReference type="Gene3D" id="3.90.640.10">
    <property type="entry name" value="Actin, Chain A, domain 4"/>
    <property type="match status" value="1"/>
</dbReference>
<dbReference type="InterPro" id="IPR043129">
    <property type="entry name" value="ATPase_NBD"/>
</dbReference>
<keyword evidence="4" id="KW-0346">Stress response</keyword>
<keyword evidence="3" id="KW-0067">ATP-binding</keyword>
<dbReference type="Gene3D" id="3.30.420.40">
    <property type="match status" value="2"/>
</dbReference>
<accession>A0A7G6X5N1</accession>
<dbReference type="PROSITE" id="PS00297">
    <property type="entry name" value="HSP70_1"/>
    <property type="match status" value="1"/>
</dbReference>
<evidence type="ECO:0000256" key="5">
    <source>
        <dbReference type="ARBA" id="ARBA00023186"/>
    </source>
</evidence>
<feature type="transmembrane region" description="Helical" evidence="7">
    <location>
        <begin position="656"/>
        <end position="678"/>
    </location>
</feature>
<evidence type="ECO:0000256" key="3">
    <source>
        <dbReference type="ARBA" id="ARBA00022840"/>
    </source>
</evidence>
<keyword evidence="5" id="KW-0143">Chaperone</keyword>
<evidence type="ECO:0000256" key="2">
    <source>
        <dbReference type="ARBA" id="ARBA00022741"/>
    </source>
</evidence>
<dbReference type="PRINTS" id="PR00301">
    <property type="entry name" value="HEATSHOCK70"/>
</dbReference>
<feature type="transmembrane region" description="Helical" evidence="7">
    <location>
        <begin position="588"/>
        <end position="610"/>
    </location>
</feature>
<evidence type="ECO:0000256" key="4">
    <source>
        <dbReference type="ARBA" id="ARBA00023016"/>
    </source>
</evidence>
<dbReference type="GO" id="GO:0140662">
    <property type="term" value="F:ATP-dependent protein folding chaperone"/>
    <property type="evidence" value="ECO:0007669"/>
    <property type="project" value="InterPro"/>
</dbReference>
<keyword evidence="7" id="KW-1133">Transmembrane helix</keyword>
<evidence type="ECO:0000256" key="6">
    <source>
        <dbReference type="SAM" id="MobiDB-lite"/>
    </source>
</evidence>
<protein>
    <submittedName>
        <fullName evidence="8">Hsp70 family protein</fullName>
    </submittedName>
</protein>
<feature type="region of interest" description="Disordered" evidence="6">
    <location>
        <begin position="353"/>
        <end position="387"/>
    </location>
</feature>
<dbReference type="GO" id="GO:0005524">
    <property type="term" value="F:ATP binding"/>
    <property type="evidence" value="ECO:0007669"/>
    <property type="project" value="UniProtKB-KW"/>
</dbReference>
<dbReference type="PANTHER" id="PTHR45639:SF34">
    <property type="entry name" value="CHAPERONE PROTEIN DNAK"/>
    <property type="match status" value="1"/>
</dbReference>
<name>A0A7G6X5N1_9ACTN</name>
<dbReference type="KEGG" id="kqi:F1D05_31020"/>
<feature type="compositionally biased region" description="Low complexity" evidence="6">
    <location>
        <begin position="353"/>
        <end position="375"/>
    </location>
</feature>
<dbReference type="InterPro" id="IPR013126">
    <property type="entry name" value="Hsp_70_fam"/>
</dbReference>
<feature type="transmembrane region" description="Helical" evidence="7">
    <location>
        <begin position="630"/>
        <end position="650"/>
    </location>
</feature>
<dbReference type="GO" id="GO:0030968">
    <property type="term" value="P:endoplasmic reticulum unfolded protein response"/>
    <property type="evidence" value="ECO:0007669"/>
    <property type="project" value="TreeGrafter"/>
</dbReference>
<feature type="compositionally biased region" description="Low complexity" evidence="6">
    <location>
        <begin position="417"/>
        <end position="431"/>
    </location>
</feature>
<evidence type="ECO:0000313" key="8">
    <source>
        <dbReference type="EMBL" id="QNE21546.1"/>
    </source>
</evidence>
<dbReference type="AlphaFoldDB" id="A0A7G6X5N1"/>
<keyword evidence="2" id="KW-0547">Nucleotide-binding</keyword>
<evidence type="ECO:0000256" key="1">
    <source>
        <dbReference type="ARBA" id="ARBA00007381"/>
    </source>
</evidence>
<reference evidence="9" key="1">
    <citation type="submission" date="2019-09" db="EMBL/GenBank/DDBJ databases">
        <title>Antimicrobial potential of Antarctic Bacteria.</title>
        <authorList>
            <person name="Benaud N."/>
            <person name="Edwards R.J."/>
            <person name="Ferrari B.C."/>
        </authorList>
    </citation>
    <scope>NUCLEOTIDE SEQUENCE [LARGE SCALE GENOMIC DNA]</scope>
    <source>
        <strain evidence="9">SPB151</strain>
    </source>
</reference>
<dbReference type="RefSeq" id="WP_185443953.1">
    <property type="nucleotide sequence ID" value="NZ_CP043661.1"/>
</dbReference>
<feature type="region of interest" description="Disordered" evidence="6">
    <location>
        <begin position="404"/>
        <end position="475"/>
    </location>
</feature>
<dbReference type="EMBL" id="CP043661">
    <property type="protein sequence ID" value="QNE21546.1"/>
    <property type="molecule type" value="Genomic_DNA"/>
</dbReference>
<keyword evidence="7" id="KW-0472">Membrane</keyword>
<dbReference type="Proteomes" id="UP000515563">
    <property type="component" value="Chromosome"/>
</dbReference>
<comment type="similarity">
    <text evidence="1">Belongs to the heat shock protein 70 family.</text>
</comment>
<dbReference type="InterPro" id="IPR018181">
    <property type="entry name" value="Heat_shock_70_CS"/>
</dbReference>
<keyword evidence="7" id="KW-0812">Transmembrane</keyword>
<feature type="transmembrane region" description="Helical" evidence="7">
    <location>
        <begin position="480"/>
        <end position="500"/>
    </location>
</feature>
<dbReference type="Pfam" id="PF00012">
    <property type="entry name" value="HSP70"/>
    <property type="match status" value="1"/>
</dbReference>
<evidence type="ECO:0000313" key="9">
    <source>
        <dbReference type="Proteomes" id="UP000515563"/>
    </source>
</evidence>
<organism evidence="8 9">
    <name type="scientific">Kribbella qitaiheensis</name>
    <dbReference type="NCBI Taxonomy" id="1544730"/>
    <lineage>
        <taxon>Bacteria</taxon>
        <taxon>Bacillati</taxon>
        <taxon>Actinomycetota</taxon>
        <taxon>Actinomycetes</taxon>
        <taxon>Propionibacteriales</taxon>
        <taxon>Kribbellaceae</taxon>
        <taxon>Kribbella</taxon>
    </lineage>
</organism>
<proteinExistence type="inferred from homology"/>
<reference evidence="8 9" key="2">
    <citation type="journal article" date="2020" name="Microbiol. Resour. Announc.">
        <title>Antarctic desert soil bacteria exhibit high novel natural product potential, evaluated through long-read genome sequencing and comparative genomics.</title>
        <authorList>
            <person name="Benaud N."/>
            <person name="Edwards R.J."/>
            <person name="Amos T.G."/>
            <person name="D'Agostino P.M."/>
            <person name="Gutierrez-Chavez C."/>
            <person name="Montgomery K."/>
            <person name="Nicetic I."/>
            <person name="Ferrari B.C."/>
        </authorList>
    </citation>
    <scope>NUCLEOTIDE SEQUENCE [LARGE SCALE GENOMIC DNA]</scope>
    <source>
        <strain evidence="8 9">SPB151</strain>
    </source>
</reference>
<feature type="compositionally biased region" description="Gly residues" evidence="6">
    <location>
        <begin position="404"/>
        <end position="414"/>
    </location>
</feature>
<keyword evidence="9" id="KW-1185">Reference proteome</keyword>
<sequence>MGYRLGVDLGTTFSAAAVARGGVAEAISLGDHGHEIPSIALKSADGSLLFGVQALADAEDQPDRVAREFKRRIGDKTSFYLGGTPMSPHLLSGKLLGWVVAQVARGQGSGPDEVVVTCPANWGPFRRELMDQVVSISGLPAARICTEPEAAALHFASTGQVREGDAIAVYDLGGGTFDAAVLRLERQGFSFLGRPEGIEQLGGLDFDDAVFGHFRRSLQLPEDLSDDPELMHGLLRLRRECLEAKEKLSHQTAVTIHVGLPGVRPSVRMTRAELEDLIGPSIEQTVDCLERAVEHANLSVADLAAVVLVGGSARIPLVSEQVARRLGRPVTISPHPKLCVAMGAALLPTLSPVPTSAPSPASAGAPAPTAGAHAPAGGGLAPGAPAPTAGALAPDVAALAPGAGGPGPAAGGPGPGAPASAAGGLAPGEPAHVAPGAAGLAPTGNSDSQPLVPADTGRDAGPPASGARRRRAASAGARRPARYALAATILFVGGVVFALIGPTSAVSKELSWDVDSARTTALPAGTAAGAQLTPTLLGVDLPGDPMKLDRATRTFEIGGYKLFLAGPVVGVVEPPGGKVLLTRSGGAWWSPFATIPGGALILGVLFSIAYAEALLRELRLQRGTVRLGQLAGMIGVGLVAGLVAAVATWLGGRLLAPVSAVLTVVSIAGSAGLLAFAVGSGRRRTARSLPER</sequence>